<feature type="compositionally biased region" description="Basic residues" evidence="1">
    <location>
        <begin position="141"/>
        <end position="154"/>
    </location>
</feature>
<feature type="compositionally biased region" description="Low complexity" evidence="1">
    <location>
        <begin position="163"/>
        <end position="179"/>
    </location>
</feature>
<evidence type="ECO:0000313" key="3">
    <source>
        <dbReference type="Proteomes" id="UP000014480"/>
    </source>
</evidence>
<accession>A0A484FQP5</accession>
<sequence length="193" mass="20317">MMAAGVLSSQTQSSAYAPSRPPSSPPFSGEVHKNLVIVASKSSFLGIQKAGLSLQPAPPFSPHAHTPLFTADVKQGPLPPFFFLSPSSLNPLSPRRSGLEAAAMSSSSYWANWQAGNAEGKVKAGSEKADAASWKAAWKSAHWHSRRRRPKQHLGRQCGGELSGAASGRGQSRSSLREGLVSESQLAEQAGEG</sequence>
<dbReference type="AlphaFoldDB" id="A0A484FQP5"/>
<gene>
    <name evidence="2" type="ORF">Cob_v006526</name>
</gene>
<feature type="region of interest" description="Disordered" evidence="1">
    <location>
        <begin position="1"/>
        <end position="28"/>
    </location>
</feature>
<protein>
    <submittedName>
        <fullName evidence="2">Uncharacterized protein</fullName>
    </submittedName>
</protein>
<reference evidence="3" key="2">
    <citation type="journal article" date="2019" name="Mol. Plant Microbe Interact.">
        <title>Genome sequence resources for four phytopathogenic fungi from the Colletotrichum orbiculare species complex.</title>
        <authorList>
            <person name="Gan P."/>
            <person name="Tsushima A."/>
            <person name="Narusaka M."/>
            <person name="Narusaka Y."/>
            <person name="Takano Y."/>
            <person name="Kubo Y."/>
            <person name="Shirasu K."/>
        </authorList>
    </citation>
    <scope>GENOME REANNOTATION</scope>
    <source>
        <strain evidence="3">104-T / ATCC 96160 / CBS 514.97 / LARS 414 / MAFF 240422</strain>
    </source>
</reference>
<keyword evidence="3" id="KW-1185">Reference proteome</keyword>
<name>A0A484FQP5_COLOR</name>
<reference evidence="3" key="1">
    <citation type="journal article" date="2013" name="New Phytol.">
        <title>Comparative genomic and transcriptomic analyses reveal the hemibiotrophic stage shift of Colletotrichum fungi.</title>
        <authorList>
            <person name="Gan P."/>
            <person name="Ikeda K."/>
            <person name="Irieda H."/>
            <person name="Narusaka M."/>
            <person name="O'Connell R.J."/>
            <person name="Narusaka Y."/>
            <person name="Takano Y."/>
            <person name="Kubo Y."/>
            <person name="Shirasu K."/>
        </authorList>
    </citation>
    <scope>NUCLEOTIDE SEQUENCE [LARGE SCALE GENOMIC DNA]</scope>
    <source>
        <strain evidence="3">104-T / ATCC 96160 / CBS 514.97 / LARS 414 / MAFF 240422</strain>
    </source>
</reference>
<proteinExistence type="predicted"/>
<feature type="compositionally biased region" description="Low complexity" evidence="1">
    <location>
        <begin position="131"/>
        <end position="140"/>
    </location>
</feature>
<evidence type="ECO:0000313" key="2">
    <source>
        <dbReference type="EMBL" id="TDZ20322.1"/>
    </source>
</evidence>
<feature type="compositionally biased region" description="Basic and acidic residues" evidence="1">
    <location>
        <begin position="121"/>
        <end position="130"/>
    </location>
</feature>
<organism evidence="2 3">
    <name type="scientific">Colletotrichum orbiculare (strain 104-T / ATCC 96160 / CBS 514.97 / LARS 414 / MAFF 240422)</name>
    <name type="common">Cucumber anthracnose fungus</name>
    <name type="synonym">Colletotrichum lagenarium</name>
    <dbReference type="NCBI Taxonomy" id="1213857"/>
    <lineage>
        <taxon>Eukaryota</taxon>
        <taxon>Fungi</taxon>
        <taxon>Dikarya</taxon>
        <taxon>Ascomycota</taxon>
        <taxon>Pezizomycotina</taxon>
        <taxon>Sordariomycetes</taxon>
        <taxon>Hypocreomycetidae</taxon>
        <taxon>Glomerellales</taxon>
        <taxon>Glomerellaceae</taxon>
        <taxon>Colletotrichum</taxon>
        <taxon>Colletotrichum orbiculare species complex</taxon>
    </lineage>
</organism>
<feature type="region of interest" description="Disordered" evidence="1">
    <location>
        <begin position="121"/>
        <end position="193"/>
    </location>
</feature>
<comment type="caution">
    <text evidence="2">The sequence shown here is derived from an EMBL/GenBank/DDBJ whole genome shotgun (WGS) entry which is preliminary data.</text>
</comment>
<dbReference type="Proteomes" id="UP000014480">
    <property type="component" value="Unassembled WGS sequence"/>
</dbReference>
<dbReference type="EMBL" id="AMCV02000017">
    <property type="protein sequence ID" value="TDZ20322.1"/>
    <property type="molecule type" value="Genomic_DNA"/>
</dbReference>
<evidence type="ECO:0000256" key="1">
    <source>
        <dbReference type="SAM" id="MobiDB-lite"/>
    </source>
</evidence>